<comment type="subcellular location">
    <subcellularLocation>
        <location evidence="1">Nucleus</location>
    </subcellularLocation>
</comment>
<dbReference type="Ensembl" id="ENSDLAT00005087641.1">
    <property type="protein sequence ID" value="ENSDLAP00005083474.1"/>
    <property type="gene ID" value="ENSDLAG00005026674.1"/>
</dbReference>
<feature type="compositionally biased region" description="Basic and acidic residues" evidence="9">
    <location>
        <begin position="204"/>
        <end position="213"/>
    </location>
</feature>
<sequence length="268" mass="30960">MIFAKPLVPGVPALRGTREGSLASVRLLWIEDVAQTHKLHLLSGSCRLTRSRLFTPLVVFIFNKTKKQKMEGHVCNIQVLLRAAEFLERREREAEHGYASVLPLSPDHHDKRSKQKSKKISAGGNRSVHNELEKNRRAQLRHCLEQLKKQVPLSSDSMRNTTLNLLRRAQLHIKKLQEQDERAEQVKGRLRWEQRELRVRLEQLQRGTERMRNDSQGSTMSSERSDSDREDVEVDVESIVFDCMDSDGLSMTHTDADHCYSSMDKAWL</sequence>
<feature type="region of interest" description="Disordered" evidence="9">
    <location>
        <begin position="98"/>
        <end position="132"/>
    </location>
</feature>
<evidence type="ECO:0000256" key="2">
    <source>
        <dbReference type="ARBA" id="ARBA00022491"/>
    </source>
</evidence>
<dbReference type="Proteomes" id="UP000694389">
    <property type="component" value="Unassembled WGS sequence"/>
</dbReference>
<dbReference type="Pfam" id="PF00010">
    <property type="entry name" value="HLH"/>
    <property type="match status" value="1"/>
</dbReference>
<dbReference type="AlphaFoldDB" id="A0A8P4GRK2"/>
<dbReference type="PROSITE" id="PS50888">
    <property type="entry name" value="BHLH"/>
    <property type="match status" value="1"/>
</dbReference>
<accession>A0A8P4GRK2</accession>
<evidence type="ECO:0000256" key="1">
    <source>
        <dbReference type="ARBA" id="ARBA00004123"/>
    </source>
</evidence>
<evidence type="ECO:0000259" key="10">
    <source>
        <dbReference type="PROSITE" id="PS50888"/>
    </source>
</evidence>
<dbReference type="InterPro" id="IPR011598">
    <property type="entry name" value="bHLH_dom"/>
</dbReference>
<evidence type="ECO:0000256" key="9">
    <source>
        <dbReference type="SAM" id="MobiDB-lite"/>
    </source>
</evidence>
<dbReference type="GeneTree" id="ENSGT00940000161050"/>
<keyword evidence="5" id="KW-0804">Transcription</keyword>
<keyword evidence="12" id="KW-1185">Reference proteome</keyword>
<keyword evidence="2" id="KW-0678">Repressor</keyword>
<evidence type="ECO:0000313" key="11">
    <source>
        <dbReference type="Ensembl" id="ENSDLAP00005083474.1"/>
    </source>
</evidence>
<protein>
    <recommendedName>
        <fullName evidence="7">Max dimerization protein 3</fullName>
    </recommendedName>
    <alternativeName>
        <fullName evidence="8">Max-associated protein 3</fullName>
    </alternativeName>
</protein>
<reference evidence="11" key="1">
    <citation type="submission" date="2025-08" db="UniProtKB">
        <authorList>
            <consortium name="Ensembl"/>
        </authorList>
    </citation>
    <scope>IDENTIFICATION</scope>
</reference>
<evidence type="ECO:0000256" key="6">
    <source>
        <dbReference type="ARBA" id="ARBA00023242"/>
    </source>
</evidence>
<feature type="domain" description="BHLH" evidence="10">
    <location>
        <begin position="124"/>
        <end position="176"/>
    </location>
</feature>
<evidence type="ECO:0000313" key="12">
    <source>
        <dbReference type="Proteomes" id="UP000694389"/>
    </source>
</evidence>
<dbReference type="SMART" id="SM00353">
    <property type="entry name" value="HLH"/>
    <property type="match status" value="1"/>
</dbReference>
<proteinExistence type="predicted"/>
<evidence type="ECO:0000256" key="4">
    <source>
        <dbReference type="ARBA" id="ARBA00023125"/>
    </source>
</evidence>
<name>A0A8P4GRK2_DICLA</name>
<dbReference type="Gene3D" id="4.10.280.10">
    <property type="entry name" value="Helix-loop-helix DNA-binding domain"/>
    <property type="match status" value="1"/>
</dbReference>
<keyword evidence="4" id="KW-0238">DNA-binding</keyword>
<dbReference type="GO" id="GO:0046983">
    <property type="term" value="F:protein dimerization activity"/>
    <property type="evidence" value="ECO:0007669"/>
    <property type="project" value="InterPro"/>
</dbReference>
<keyword evidence="6" id="KW-0539">Nucleus</keyword>
<evidence type="ECO:0000256" key="3">
    <source>
        <dbReference type="ARBA" id="ARBA00023015"/>
    </source>
</evidence>
<dbReference type="GO" id="GO:0005634">
    <property type="term" value="C:nucleus"/>
    <property type="evidence" value="ECO:0007669"/>
    <property type="project" value="UniProtKB-SubCell"/>
</dbReference>
<reference evidence="11" key="2">
    <citation type="submission" date="2025-09" db="UniProtKB">
        <authorList>
            <consortium name="Ensembl"/>
        </authorList>
    </citation>
    <scope>IDENTIFICATION</scope>
</reference>
<evidence type="ECO:0000256" key="7">
    <source>
        <dbReference type="ARBA" id="ARBA00040424"/>
    </source>
</evidence>
<feature type="region of interest" description="Disordered" evidence="9">
    <location>
        <begin position="204"/>
        <end position="232"/>
    </location>
</feature>
<organism evidence="11 12">
    <name type="scientific">Dicentrarchus labrax</name>
    <name type="common">European seabass</name>
    <name type="synonym">Morone labrax</name>
    <dbReference type="NCBI Taxonomy" id="13489"/>
    <lineage>
        <taxon>Eukaryota</taxon>
        <taxon>Metazoa</taxon>
        <taxon>Chordata</taxon>
        <taxon>Craniata</taxon>
        <taxon>Vertebrata</taxon>
        <taxon>Euteleostomi</taxon>
        <taxon>Actinopterygii</taxon>
        <taxon>Neopterygii</taxon>
        <taxon>Teleostei</taxon>
        <taxon>Neoteleostei</taxon>
        <taxon>Acanthomorphata</taxon>
        <taxon>Eupercaria</taxon>
        <taxon>Moronidae</taxon>
        <taxon>Dicentrarchus</taxon>
    </lineage>
</organism>
<evidence type="ECO:0000256" key="8">
    <source>
        <dbReference type="ARBA" id="ARBA00041430"/>
    </source>
</evidence>
<dbReference type="InterPro" id="IPR036638">
    <property type="entry name" value="HLH_DNA-bd_sf"/>
</dbReference>
<dbReference type="GO" id="GO:0000978">
    <property type="term" value="F:RNA polymerase II cis-regulatory region sequence-specific DNA binding"/>
    <property type="evidence" value="ECO:0007669"/>
    <property type="project" value="TreeGrafter"/>
</dbReference>
<keyword evidence="3" id="KW-0805">Transcription regulation</keyword>
<evidence type="ECO:0000256" key="5">
    <source>
        <dbReference type="ARBA" id="ARBA00023163"/>
    </source>
</evidence>
<dbReference type="PANTHER" id="PTHR11969:SF6">
    <property type="entry name" value="MAX DIMERIZATION PROTEIN 3"/>
    <property type="match status" value="1"/>
</dbReference>
<dbReference type="GO" id="GO:0000981">
    <property type="term" value="F:DNA-binding transcription factor activity, RNA polymerase II-specific"/>
    <property type="evidence" value="ECO:0007669"/>
    <property type="project" value="TreeGrafter"/>
</dbReference>
<dbReference type="PANTHER" id="PTHR11969">
    <property type="entry name" value="MAX DIMERIZATION, MAD"/>
    <property type="match status" value="1"/>
</dbReference>
<dbReference type="SUPFAM" id="SSF47459">
    <property type="entry name" value="HLH, helix-loop-helix DNA-binding domain"/>
    <property type="match status" value="1"/>
</dbReference>